<reference evidence="1 2" key="2">
    <citation type="submission" date="2018-03" db="EMBL/GenBank/DDBJ databases">
        <authorList>
            <person name="Keele B.F."/>
        </authorList>
    </citation>
    <scope>NUCLEOTIDE SEQUENCE [LARGE SCALE GENOMIC DNA]</scope>
    <source>
        <strain evidence="1 2">CCALA 016</strain>
    </source>
</reference>
<comment type="caution">
    <text evidence="1">The sequence shown here is derived from an EMBL/GenBank/DDBJ whole genome shotgun (WGS) entry which is preliminary data.</text>
</comment>
<name>A0A2T1LXK8_9CHRO</name>
<protein>
    <submittedName>
        <fullName evidence="1">Uncharacterized protein</fullName>
    </submittedName>
</protein>
<dbReference type="OrthoDB" id="418013at2"/>
<gene>
    <name evidence="1" type="ORF">C7H19_11835</name>
</gene>
<dbReference type="AlphaFoldDB" id="A0A2T1LXK8"/>
<accession>A0A2T1LXK8</accession>
<dbReference type="Proteomes" id="UP000239001">
    <property type="component" value="Unassembled WGS sequence"/>
</dbReference>
<reference evidence="1 2" key="1">
    <citation type="submission" date="2018-03" db="EMBL/GenBank/DDBJ databases">
        <title>The ancient ancestry and fast evolution of plastids.</title>
        <authorList>
            <person name="Moore K.R."/>
            <person name="Magnabosco C."/>
            <person name="Momper L."/>
            <person name="Gold D.A."/>
            <person name="Bosak T."/>
            <person name="Fournier G.P."/>
        </authorList>
    </citation>
    <scope>NUCLEOTIDE SEQUENCE [LARGE SCALE GENOMIC DNA]</scope>
    <source>
        <strain evidence="1 2">CCALA 016</strain>
    </source>
</reference>
<proteinExistence type="predicted"/>
<dbReference type="RefSeq" id="WP_106457086.1">
    <property type="nucleotide sequence ID" value="NZ_PXOH01000011.1"/>
</dbReference>
<dbReference type="EMBL" id="PXOH01000011">
    <property type="protein sequence ID" value="PSF37122.1"/>
    <property type="molecule type" value="Genomic_DNA"/>
</dbReference>
<keyword evidence="2" id="KW-1185">Reference proteome</keyword>
<sequence>MKDNKDYPQLDKMVIIIVSSWLCDQSSRSQQKISNLLGEIIQIENLGNGKIKLDNYQTFSANLDHDEMNLEYVPKI</sequence>
<organism evidence="1 2">
    <name type="scientific">Aphanothece hegewaldii CCALA 016</name>
    <dbReference type="NCBI Taxonomy" id="2107694"/>
    <lineage>
        <taxon>Bacteria</taxon>
        <taxon>Bacillati</taxon>
        <taxon>Cyanobacteriota</taxon>
        <taxon>Cyanophyceae</taxon>
        <taxon>Oscillatoriophycideae</taxon>
        <taxon>Chroococcales</taxon>
        <taxon>Aphanothecaceae</taxon>
        <taxon>Aphanothece</taxon>
    </lineage>
</organism>
<evidence type="ECO:0000313" key="2">
    <source>
        <dbReference type="Proteomes" id="UP000239001"/>
    </source>
</evidence>
<evidence type="ECO:0000313" key="1">
    <source>
        <dbReference type="EMBL" id="PSF37122.1"/>
    </source>
</evidence>